<keyword evidence="4" id="KW-0677">Repeat</keyword>
<dbReference type="InterPro" id="IPR011782">
    <property type="entry name" value="Pept_S1C_Do"/>
</dbReference>
<feature type="domain" description="PDZ" evidence="7">
    <location>
        <begin position="272"/>
        <end position="338"/>
    </location>
</feature>
<comment type="similarity">
    <text evidence="1">Belongs to the peptidase S1C family.</text>
</comment>
<evidence type="ECO:0000313" key="8">
    <source>
        <dbReference type="EMBL" id="MPM10318.1"/>
    </source>
</evidence>
<reference evidence="8" key="1">
    <citation type="submission" date="2019-08" db="EMBL/GenBank/DDBJ databases">
        <authorList>
            <person name="Kucharzyk K."/>
            <person name="Murdoch R.W."/>
            <person name="Higgins S."/>
            <person name="Loffler F."/>
        </authorList>
    </citation>
    <scope>NUCLEOTIDE SEQUENCE</scope>
</reference>
<protein>
    <recommendedName>
        <fullName evidence="7">PDZ domain-containing protein</fullName>
    </recommendedName>
</protein>
<dbReference type="PROSITE" id="PS50106">
    <property type="entry name" value="PDZ"/>
    <property type="match status" value="1"/>
</dbReference>
<evidence type="ECO:0000256" key="2">
    <source>
        <dbReference type="ARBA" id="ARBA00022670"/>
    </source>
</evidence>
<evidence type="ECO:0000256" key="4">
    <source>
        <dbReference type="ARBA" id="ARBA00022737"/>
    </source>
</evidence>
<keyword evidence="2" id="KW-0645">Protease</keyword>
<dbReference type="PANTHER" id="PTHR22939:SF129">
    <property type="entry name" value="SERINE PROTEASE HTRA2, MITOCHONDRIAL"/>
    <property type="match status" value="1"/>
</dbReference>
<keyword evidence="6" id="KW-0720">Serine protease</keyword>
<dbReference type="SMART" id="SM00228">
    <property type="entry name" value="PDZ"/>
    <property type="match status" value="2"/>
</dbReference>
<evidence type="ECO:0000256" key="6">
    <source>
        <dbReference type="ARBA" id="ARBA00022825"/>
    </source>
</evidence>
<dbReference type="Gene3D" id="2.30.42.10">
    <property type="match status" value="2"/>
</dbReference>
<gene>
    <name evidence="8" type="ORF">SDC9_56647</name>
</gene>
<dbReference type="NCBIfam" id="TIGR02037">
    <property type="entry name" value="degP_htrA_DO"/>
    <property type="match status" value="1"/>
</dbReference>
<dbReference type="SUPFAM" id="SSF50494">
    <property type="entry name" value="Trypsin-like serine proteases"/>
    <property type="match status" value="1"/>
</dbReference>
<proteinExistence type="inferred from homology"/>
<dbReference type="PRINTS" id="PR00834">
    <property type="entry name" value="PROTEASES2C"/>
</dbReference>
<evidence type="ECO:0000256" key="3">
    <source>
        <dbReference type="ARBA" id="ARBA00022729"/>
    </source>
</evidence>
<name>A0A644X3E7_9ZZZZ</name>
<dbReference type="Pfam" id="PF13180">
    <property type="entry name" value="PDZ_2"/>
    <property type="match status" value="1"/>
</dbReference>
<evidence type="ECO:0000256" key="5">
    <source>
        <dbReference type="ARBA" id="ARBA00022801"/>
    </source>
</evidence>
<dbReference type="InterPro" id="IPR001478">
    <property type="entry name" value="PDZ"/>
</dbReference>
<dbReference type="AlphaFoldDB" id="A0A644X3E7"/>
<comment type="caution">
    <text evidence="8">The sequence shown here is derived from an EMBL/GenBank/DDBJ whole genome shotgun (WGS) entry which is preliminary data.</text>
</comment>
<dbReference type="Pfam" id="PF13365">
    <property type="entry name" value="Trypsin_2"/>
    <property type="match status" value="1"/>
</dbReference>
<dbReference type="PANTHER" id="PTHR22939">
    <property type="entry name" value="SERINE PROTEASE FAMILY S1C HTRA-RELATED"/>
    <property type="match status" value="1"/>
</dbReference>
<dbReference type="SUPFAM" id="SSF50156">
    <property type="entry name" value="PDZ domain-like"/>
    <property type="match status" value="2"/>
</dbReference>
<dbReference type="Gene3D" id="2.40.10.120">
    <property type="match status" value="1"/>
</dbReference>
<dbReference type="InterPro" id="IPR001940">
    <property type="entry name" value="Peptidase_S1C"/>
</dbReference>
<evidence type="ECO:0000259" key="7">
    <source>
        <dbReference type="PROSITE" id="PS50106"/>
    </source>
</evidence>
<dbReference type="GO" id="GO:0006508">
    <property type="term" value="P:proteolysis"/>
    <property type="evidence" value="ECO:0007669"/>
    <property type="project" value="UniProtKB-KW"/>
</dbReference>
<evidence type="ECO:0000256" key="1">
    <source>
        <dbReference type="ARBA" id="ARBA00010541"/>
    </source>
</evidence>
<sequence length="478" mass="51697">MKRNFILYLVFTVIISGITSYTLVSLNNKGEKSSSYFNQDDSTLFHNTSYNPAEFPDFTFAAESAVKAVVHVKVIKRGSGQPYSLFDFFFGQGQQTQPRVMEGSGSGVIITKDGYIVTNNHVIDSADEIEVTLENNNIFKAKLVGADPVTDIALLKIEAQNLPTLVFGDSDALRLGEWVLAIGNPYNLRSTVTAGIVSAKARTMPSADREFRIESFIQTDAAVNRGNSGGALINTRGELVGINTAIASRTGDFSGYSFAVPTTIVRKIVEDLIDFGSVQRAYMGISMNEIDGNFAKEKNLKDTKGVFVADVIKDGPADKAGIRAGDVLLSINGTNVNSAPAVQEQVNRFRPKDKIAVEISRDGKQKELSVVLDARGAQIAMLDGGDGSILRLYGAQLKSAPKEKLDKLRLNGGVEVISVLDGKFKETGVEAGFIITHVNQYPVSGVEELQAVIQRSTRSLLIEGVYPDGKVVFYGMGL</sequence>
<dbReference type="InterPro" id="IPR036034">
    <property type="entry name" value="PDZ_sf"/>
</dbReference>
<dbReference type="InterPro" id="IPR009003">
    <property type="entry name" value="Peptidase_S1_PA"/>
</dbReference>
<dbReference type="GO" id="GO:0004252">
    <property type="term" value="F:serine-type endopeptidase activity"/>
    <property type="evidence" value="ECO:0007669"/>
    <property type="project" value="InterPro"/>
</dbReference>
<organism evidence="8">
    <name type="scientific">bioreactor metagenome</name>
    <dbReference type="NCBI Taxonomy" id="1076179"/>
    <lineage>
        <taxon>unclassified sequences</taxon>
        <taxon>metagenomes</taxon>
        <taxon>ecological metagenomes</taxon>
    </lineage>
</organism>
<keyword evidence="3" id="KW-0732">Signal</keyword>
<accession>A0A644X3E7</accession>
<dbReference type="EMBL" id="VSSQ01001678">
    <property type="protein sequence ID" value="MPM10318.1"/>
    <property type="molecule type" value="Genomic_DNA"/>
</dbReference>
<keyword evidence="5" id="KW-0378">Hydrolase</keyword>